<dbReference type="PANTHER" id="PTHR47566:SF1">
    <property type="entry name" value="PROTEIN NUD1"/>
    <property type="match status" value="1"/>
</dbReference>
<keyword evidence="7" id="KW-1185">Reference proteome</keyword>
<keyword evidence="2" id="KW-0732">Signal</keyword>
<dbReference type="InterPro" id="IPR032675">
    <property type="entry name" value="LRR_dom_sf"/>
</dbReference>
<dbReference type="Gene3D" id="3.80.10.10">
    <property type="entry name" value="Ribonuclease Inhibitor"/>
    <property type="match status" value="2"/>
</dbReference>
<feature type="domain" description="DUF7619" evidence="5">
    <location>
        <begin position="690"/>
        <end position="815"/>
    </location>
</feature>
<dbReference type="NCBIfam" id="TIGR04183">
    <property type="entry name" value="Por_Secre_tail"/>
    <property type="match status" value="1"/>
</dbReference>
<gene>
    <name evidence="6" type="ORF">BC748_1406</name>
</gene>
<evidence type="ECO:0000256" key="2">
    <source>
        <dbReference type="ARBA" id="ARBA00022729"/>
    </source>
</evidence>
<dbReference type="EMBL" id="SNXR01000013">
    <property type="protein sequence ID" value="TDP59164.1"/>
    <property type="molecule type" value="Genomic_DNA"/>
</dbReference>
<organism evidence="6 7">
    <name type="scientific">Flavobacterium dankookense</name>
    <dbReference type="NCBI Taxonomy" id="706186"/>
    <lineage>
        <taxon>Bacteria</taxon>
        <taxon>Pseudomonadati</taxon>
        <taxon>Bacteroidota</taxon>
        <taxon>Flavobacteriia</taxon>
        <taxon>Flavobacteriales</taxon>
        <taxon>Flavobacteriaceae</taxon>
        <taxon>Flavobacterium</taxon>
    </lineage>
</organism>
<name>A0A4R6Q968_9FLAO</name>
<dbReference type="InterPro" id="IPR026444">
    <property type="entry name" value="Secre_tail"/>
</dbReference>
<evidence type="ECO:0000256" key="3">
    <source>
        <dbReference type="ARBA" id="ARBA00022737"/>
    </source>
</evidence>
<reference evidence="6 7" key="1">
    <citation type="submission" date="2019-03" db="EMBL/GenBank/DDBJ databases">
        <title>Genomic Encyclopedia of Archaeal and Bacterial Type Strains, Phase II (KMG-II): from individual species to whole genera.</title>
        <authorList>
            <person name="Goeker M."/>
        </authorList>
    </citation>
    <scope>NUCLEOTIDE SEQUENCE [LARGE SCALE GENOMIC DNA]</scope>
    <source>
        <strain evidence="6 7">DSM 25687</strain>
    </source>
</reference>
<accession>A0A4R6Q968</accession>
<sequence length="904" mass="99465">MKKFFYNLLLLSSFAGTSQVVTIPDQVFKQALLLSNSTNQQVAYDFQGNPMVVDVNQDGEIQTTEALAVFGLDLAGNENGLFLIEGNPITDLTGLEAFLNLKNLDISTNQLTGQTLNATLFSNLESLKTQNSGLIAVIVNNLTSLRKLDVTGNLLTEINLNGLINLEELIINSNQISTIDFSQTSSLVKLNASSNPLTTLNWSQLTQLTDLDLSQCREIQSVDVSSLINLRTLNVSLTEITSLDVSNNLLLTKLDCSKDAVSQASISTLDVSPLINLKELICSGNQLNGLNVSGLTSLEYLQFIGCNVATPIFGNNNNLTTIECTSNQITALDLSIFPQLISLYCANNNLSTLDFSTLPNLNAVSCSLNQFQSLDFSNNPNITYLDLGTNNELQYLNIKNNSSMFFGFVFDSELNLPNLIFICADDDEIQFIESFLLQSIEQQIVVNSYCSFVPGGSYNTISGSVTFDSNQNGCSLEDIVQPYIKVTINDGTNQGSVFTDLDGNFKFYAQEGNFTVNATIENNSLFTINGQNTQVSFLNNENNTAIVPFCIQALDNQSDLEVIVSPFSYPIPGSENLYQIFYKNKGNQTLSGNINFNYDTSKATFLFSEPVQNAINQAGELEYSFNNLLPFESRTIIVSLNLNGPTSQNPLTVGDILEFTATASINSTDINPSNNQFTYNQIIEEFMLLNSIICVEGEEVSADLIGDYLHYSINFENNTNQTSSFIVLRATINPQQFDINSIQLLASSSNVEVRITGNLLELIFGNLELQTGGHGNVLLRIKSSNQLQVNDTVRFETAVFFNETEATQTNTAETTFRLAGNLNNDNFEKTSILIYPNPTKSIVSITSDFSIKSIQLYDVQGRILQTNIVEENSASLDITSKAKGIYFLKVITDKGIKVEKLVKE</sequence>
<keyword evidence="1" id="KW-0433">Leucine-rich repeat</keyword>
<evidence type="ECO:0000259" key="5">
    <source>
        <dbReference type="Pfam" id="PF24595"/>
    </source>
</evidence>
<evidence type="ECO:0000313" key="6">
    <source>
        <dbReference type="EMBL" id="TDP59164.1"/>
    </source>
</evidence>
<dbReference type="InterPro" id="IPR055353">
    <property type="entry name" value="DUF7619"/>
</dbReference>
<protein>
    <submittedName>
        <fullName evidence="6">Putative secreted protein (Por secretion system target)</fullName>
    </submittedName>
</protein>
<evidence type="ECO:0000259" key="4">
    <source>
        <dbReference type="Pfam" id="PF18962"/>
    </source>
</evidence>
<comment type="caution">
    <text evidence="6">The sequence shown here is derived from an EMBL/GenBank/DDBJ whole genome shotgun (WGS) entry which is preliminary data.</text>
</comment>
<dbReference type="Pfam" id="PF24595">
    <property type="entry name" value="DUF7619"/>
    <property type="match status" value="1"/>
</dbReference>
<dbReference type="GO" id="GO:0035591">
    <property type="term" value="F:signaling adaptor activity"/>
    <property type="evidence" value="ECO:0007669"/>
    <property type="project" value="TreeGrafter"/>
</dbReference>
<dbReference type="AlphaFoldDB" id="A0A4R6Q968"/>
<evidence type="ECO:0000256" key="1">
    <source>
        <dbReference type="ARBA" id="ARBA00022614"/>
    </source>
</evidence>
<proteinExistence type="predicted"/>
<dbReference type="OrthoDB" id="3179827at2"/>
<dbReference type="SUPFAM" id="SSF52058">
    <property type="entry name" value="L domain-like"/>
    <property type="match status" value="2"/>
</dbReference>
<evidence type="ECO:0000313" key="7">
    <source>
        <dbReference type="Proteomes" id="UP000295260"/>
    </source>
</evidence>
<dbReference type="Pfam" id="PF18962">
    <property type="entry name" value="Por_Secre_tail"/>
    <property type="match status" value="1"/>
</dbReference>
<dbReference type="InterPro" id="IPR052574">
    <property type="entry name" value="CDIRP"/>
</dbReference>
<keyword evidence="3" id="KW-0677">Repeat</keyword>
<dbReference type="RefSeq" id="WP_133532708.1">
    <property type="nucleotide sequence ID" value="NZ_SNXR01000013.1"/>
</dbReference>
<dbReference type="Proteomes" id="UP000295260">
    <property type="component" value="Unassembled WGS sequence"/>
</dbReference>
<feature type="domain" description="Secretion system C-terminal sorting" evidence="4">
    <location>
        <begin position="834"/>
        <end position="902"/>
    </location>
</feature>
<dbReference type="PANTHER" id="PTHR47566">
    <property type="match status" value="1"/>
</dbReference>